<dbReference type="InterPro" id="IPR036937">
    <property type="entry name" value="Adhesion_dom_fimbrial_sf"/>
</dbReference>
<dbReference type="PANTHER" id="PTHR33420:SF31">
    <property type="entry name" value="TYPE 1 FIMBRIN D-MANNOSE SPECIFIC ADHESIN"/>
    <property type="match status" value="1"/>
</dbReference>
<dbReference type="SUPFAM" id="SSF49401">
    <property type="entry name" value="Bacterial adhesins"/>
    <property type="match status" value="1"/>
</dbReference>
<dbReference type="InterPro" id="IPR050263">
    <property type="entry name" value="Bact_Fimbrial_Adh_Pro"/>
</dbReference>
<dbReference type="PANTHER" id="PTHR33420">
    <property type="entry name" value="FIMBRIAL SUBUNIT ELFA-RELATED"/>
    <property type="match status" value="1"/>
</dbReference>
<evidence type="ECO:0000256" key="1">
    <source>
        <dbReference type="ARBA" id="ARBA00004561"/>
    </source>
</evidence>
<accession>A0A564I3R8</accession>
<feature type="chain" id="PRO_5021823271" evidence="5">
    <location>
        <begin position="24"/>
        <end position="346"/>
    </location>
</feature>
<proteinExistence type="inferred from homology"/>
<protein>
    <submittedName>
        <fullName evidence="7">Putative minor fimbrial subunit LpfD</fullName>
    </submittedName>
</protein>
<dbReference type="InterPro" id="IPR000259">
    <property type="entry name" value="Adhesion_dom_fimbrial"/>
</dbReference>
<dbReference type="Gene3D" id="2.60.40.1090">
    <property type="entry name" value="Fimbrial-type adhesion domain"/>
    <property type="match status" value="1"/>
</dbReference>
<feature type="domain" description="Fimbrial-type adhesion" evidence="6">
    <location>
        <begin position="199"/>
        <end position="344"/>
    </location>
</feature>
<dbReference type="Proteomes" id="UP000318370">
    <property type="component" value="Unassembled WGS sequence"/>
</dbReference>
<dbReference type="AlphaFoldDB" id="A0A564I3R8"/>
<sequence>MKRFSWGILAGLTALAISPQAMAATGWCQTNNGTPFQDSFSFIETFTNPSQNQAGMEFNRLYQWSTGGTYYARCECDAATTNTTTLYKATIPGLTATQTRGQLHYYRLNPYLEIASELYIAGKVNDYVPTPVNDKSNDYNNSFPCNSGGTVFDTGSKGYISLYFTRPFVGQVTIPPTIILSVYGTRKAGSYSSIPMTQITMSGSVTVPQSCEINTGQPINVDFGDIAANNFKTSGQMPTGFTPHTVNMTVACTNISAGVKIALSFQGTQDSHDNTALATTNSDIAVRIENITGTKIPVISGLLPVNLNYSTQTGDTTMKIYPINTTGNVPDGGGFTATATIQAEIE</sequence>
<dbReference type="InterPro" id="IPR008966">
    <property type="entry name" value="Adhesion_dom_sf"/>
</dbReference>
<comment type="similarity">
    <text evidence="2">Belongs to the fimbrial protein family.</text>
</comment>
<dbReference type="Pfam" id="PF00419">
    <property type="entry name" value="Fimbrial"/>
    <property type="match status" value="1"/>
</dbReference>
<gene>
    <name evidence="7" type="primary">lpfD_3</name>
    <name evidence="7" type="ORF">SB6408_03521</name>
</gene>
<name>A0A564I3R8_9ENTR</name>
<reference evidence="7 8" key="1">
    <citation type="submission" date="2019-07" db="EMBL/GenBank/DDBJ databases">
        <authorList>
            <person name="Brisse S."/>
            <person name="Rodrigues C."/>
            <person name="Thorpe H."/>
        </authorList>
    </citation>
    <scope>NUCLEOTIDE SEQUENCE [LARGE SCALE GENOMIC DNA]</scope>
    <source>
        <strain evidence="7">SB6408</strain>
    </source>
</reference>
<organism evidence="7 8">
    <name type="scientific">Klebsiella spallanzanii</name>
    <dbReference type="NCBI Taxonomy" id="2587528"/>
    <lineage>
        <taxon>Bacteria</taxon>
        <taxon>Pseudomonadati</taxon>
        <taxon>Pseudomonadota</taxon>
        <taxon>Gammaproteobacteria</taxon>
        <taxon>Enterobacterales</taxon>
        <taxon>Enterobacteriaceae</taxon>
        <taxon>Klebsiella/Raoultella group</taxon>
        <taxon>Klebsiella</taxon>
    </lineage>
</organism>
<evidence type="ECO:0000259" key="6">
    <source>
        <dbReference type="Pfam" id="PF00419"/>
    </source>
</evidence>
<dbReference type="RefSeq" id="WP_142462007.1">
    <property type="nucleotide sequence ID" value="NZ_CABGHF010000003.1"/>
</dbReference>
<evidence type="ECO:0000313" key="7">
    <source>
        <dbReference type="EMBL" id="VUS40042.1"/>
    </source>
</evidence>
<comment type="subcellular location">
    <subcellularLocation>
        <location evidence="1">Fimbrium</location>
    </subcellularLocation>
</comment>
<keyword evidence="4" id="KW-0281">Fimbrium</keyword>
<evidence type="ECO:0000256" key="4">
    <source>
        <dbReference type="ARBA" id="ARBA00023263"/>
    </source>
</evidence>
<evidence type="ECO:0000256" key="3">
    <source>
        <dbReference type="ARBA" id="ARBA00022729"/>
    </source>
</evidence>
<evidence type="ECO:0000313" key="8">
    <source>
        <dbReference type="Proteomes" id="UP000318370"/>
    </source>
</evidence>
<feature type="signal peptide" evidence="5">
    <location>
        <begin position="1"/>
        <end position="23"/>
    </location>
</feature>
<evidence type="ECO:0000256" key="2">
    <source>
        <dbReference type="ARBA" id="ARBA00006671"/>
    </source>
</evidence>
<evidence type="ECO:0000256" key="5">
    <source>
        <dbReference type="SAM" id="SignalP"/>
    </source>
</evidence>
<dbReference type="EMBL" id="CABGHF010000003">
    <property type="protein sequence ID" value="VUS40042.1"/>
    <property type="molecule type" value="Genomic_DNA"/>
</dbReference>
<dbReference type="GO" id="GO:0009289">
    <property type="term" value="C:pilus"/>
    <property type="evidence" value="ECO:0007669"/>
    <property type="project" value="UniProtKB-SubCell"/>
</dbReference>
<dbReference type="GO" id="GO:0043709">
    <property type="term" value="P:cell adhesion involved in single-species biofilm formation"/>
    <property type="evidence" value="ECO:0007669"/>
    <property type="project" value="TreeGrafter"/>
</dbReference>
<keyword evidence="3 5" id="KW-0732">Signal</keyword>